<dbReference type="InterPro" id="IPR001173">
    <property type="entry name" value="Glyco_trans_2-like"/>
</dbReference>
<dbReference type="Proteomes" id="UP000297065">
    <property type="component" value="Chromosome"/>
</dbReference>
<organism evidence="5 6">
    <name type="scientific">Desulfovibrio desulfuricans</name>
    <dbReference type="NCBI Taxonomy" id="876"/>
    <lineage>
        <taxon>Bacteria</taxon>
        <taxon>Pseudomonadati</taxon>
        <taxon>Thermodesulfobacteriota</taxon>
        <taxon>Desulfovibrionia</taxon>
        <taxon>Desulfovibrionales</taxon>
        <taxon>Desulfovibrionaceae</taxon>
        <taxon>Desulfovibrio</taxon>
    </lineage>
</organism>
<dbReference type="EMBL" id="CP036295">
    <property type="protein sequence ID" value="QCC86060.1"/>
    <property type="molecule type" value="Genomic_DNA"/>
</dbReference>
<dbReference type="PANTHER" id="PTHR43179">
    <property type="entry name" value="RHAMNOSYLTRANSFERASE WBBL"/>
    <property type="match status" value="1"/>
</dbReference>
<dbReference type="Pfam" id="PF00535">
    <property type="entry name" value="Glycos_transf_2"/>
    <property type="match status" value="1"/>
</dbReference>
<dbReference type="SUPFAM" id="SSF53448">
    <property type="entry name" value="Nucleotide-diphospho-sugar transferases"/>
    <property type="match status" value="1"/>
</dbReference>
<evidence type="ECO:0000259" key="4">
    <source>
        <dbReference type="Pfam" id="PF00535"/>
    </source>
</evidence>
<evidence type="ECO:0000256" key="2">
    <source>
        <dbReference type="ARBA" id="ARBA00022676"/>
    </source>
</evidence>
<proteinExistence type="inferred from homology"/>
<evidence type="ECO:0000256" key="1">
    <source>
        <dbReference type="ARBA" id="ARBA00006739"/>
    </source>
</evidence>
<feature type="domain" description="Glycosyltransferase 2-like" evidence="4">
    <location>
        <begin position="15"/>
        <end position="133"/>
    </location>
</feature>
<name>A0A4V1CXF7_DESDE</name>
<comment type="similarity">
    <text evidence="1">Belongs to the glycosyltransferase 2 family.</text>
</comment>
<reference evidence="5 6" key="1">
    <citation type="submission" date="2019-02" db="EMBL/GenBank/DDBJ databases">
        <title>Complete Genome Sequence of Desulfovibrio desulfuricans IC1, a Sulfonate Utilizing Anaerobe.</title>
        <authorList>
            <person name="Day L.A."/>
            <person name="De Leon K.B."/>
            <person name="Wall J.D."/>
        </authorList>
    </citation>
    <scope>NUCLEOTIDE SEQUENCE [LARGE SCALE GENOMIC DNA]</scope>
    <source>
        <strain evidence="5 6">IC1</strain>
    </source>
</reference>
<dbReference type="InterPro" id="IPR029044">
    <property type="entry name" value="Nucleotide-diphossugar_trans"/>
</dbReference>
<evidence type="ECO:0000313" key="6">
    <source>
        <dbReference type="Proteomes" id="UP000297065"/>
    </source>
</evidence>
<keyword evidence="2" id="KW-0328">Glycosyltransferase</keyword>
<evidence type="ECO:0000256" key="3">
    <source>
        <dbReference type="ARBA" id="ARBA00022679"/>
    </source>
</evidence>
<dbReference type="GO" id="GO:0016757">
    <property type="term" value="F:glycosyltransferase activity"/>
    <property type="evidence" value="ECO:0007669"/>
    <property type="project" value="UniProtKB-KW"/>
</dbReference>
<accession>A0A4V1CXF7</accession>
<dbReference type="OrthoDB" id="5453183at2"/>
<dbReference type="Gene3D" id="3.90.550.10">
    <property type="entry name" value="Spore Coat Polysaccharide Biosynthesis Protein SpsA, Chain A"/>
    <property type="match status" value="1"/>
</dbReference>
<evidence type="ECO:0000313" key="5">
    <source>
        <dbReference type="EMBL" id="QCC86060.1"/>
    </source>
</evidence>
<gene>
    <name evidence="5" type="ORF">DDIC_09270</name>
</gene>
<keyword evidence="3 5" id="KW-0808">Transferase</keyword>
<sequence>MHGRRMPMSGSLLNITIPVFNRYHLTQKTLLALRKTAPGISFAITVVDNGSEPALRERLVELRTSGIIDNLFLLPRNMGVSCACNIGWRAVDAPYYMKLDNDMVATTPHWLENIFRLWAHGNSLSIVGPIFEEQKLTGDPGTLHTSDGILGICHGNVPGGATIIPKSVSDTIGYWSEDYGLYGADDGDYGARLECAGIPQYCYDVGHFFEHCGCFDNSEYEDTELNKSREHGLLFNDLDGGVGMFLVNYYLYNMCVRNWKIPLRYRIKDMDGYNVVLEEDPAYEPVKVALRRSKELIDNLRAAGRNNDLYSSAVVRRLKRVWTTCGQGCGD</sequence>
<dbReference type="PANTHER" id="PTHR43179:SF12">
    <property type="entry name" value="GALACTOFURANOSYLTRANSFERASE GLFT2"/>
    <property type="match status" value="1"/>
</dbReference>
<dbReference type="AlphaFoldDB" id="A0A4V1CXF7"/>
<protein>
    <submittedName>
        <fullName evidence="5">Glycosyltransferase</fullName>
    </submittedName>
</protein>